<evidence type="ECO:0000256" key="4">
    <source>
        <dbReference type="ARBA" id="ARBA00022989"/>
    </source>
</evidence>
<feature type="transmembrane region" description="Helical" evidence="6">
    <location>
        <begin position="165"/>
        <end position="190"/>
    </location>
</feature>
<accession>A0A5C5TW73</accession>
<feature type="transmembrane region" description="Helical" evidence="6">
    <location>
        <begin position="85"/>
        <end position="103"/>
    </location>
</feature>
<keyword evidence="8" id="KW-1185">Reference proteome</keyword>
<dbReference type="OrthoDB" id="9808789at2"/>
<feature type="transmembrane region" description="Helical" evidence="6">
    <location>
        <begin position="115"/>
        <end position="132"/>
    </location>
</feature>
<proteinExistence type="predicted"/>
<keyword evidence="4 6" id="KW-1133">Transmembrane helix</keyword>
<keyword evidence="2" id="KW-1003">Cell membrane</keyword>
<keyword evidence="5 6" id="KW-0472">Membrane</keyword>
<dbReference type="InterPro" id="IPR019108">
    <property type="entry name" value="Caa3_assmbl_CtaG-rel"/>
</dbReference>
<evidence type="ECO:0000256" key="2">
    <source>
        <dbReference type="ARBA" id="ARBA00022475"/>
    </source>
</evidence>
<dbReference type="EMBL" id="VOHE01000008">
    <property type="protein sequence ID" value="TWT17420.1"/>
    <property type="molecule type" value="Genomic_DNA"/>
</dbReference>
<feature type="transmembrane region" description="Helical" evidence="6">
    <location>
        <begin position="196"/>
        <end position="214"/>
    </location>
</feature>
<gene>
    <name evidence="7" type="ORF">FQY79_13540</name>
</gene>
<feature type="transmembrane region" description="Helical" evidence="6">
    <location>
        <begin position="274"/>
        <end position="296"/>
    </location>
</feature>
<evidence type="ECO:0000256" key="6">
    <source>
        <dbReference type="SAM" id="Phobius"/>
    </source>
</evidence>
<protein>
    <submittedName>
        <fullName evidence="7">Cytochrome c oxidase assembly protein</fullName>
    </submittedName>
</protein>
<evidence type="ECO:0000313" key="7">
    <source>
        <dbReference type="EMBL" id="TWT17420.1"/>
    </source>
</evidence>
<evidence type="ECO:0000313" key="8">
    <source>
        <dbReference type="Proteomes" id="UP000315949"/>
    </source>
</evidence>
<name>A0A5C5TW73_9GAMM</name>
<dbReference type="GO" id="GO:0005886">
    <property type="term" value="C:plasma membrane"/>
    <property type="evidence" value="ECO:0007669"/>
    <property type="project" value="UniProtKB-SubCell"/>
</dbReference>
<sequence>MLGQAACTARGSVRWRRPATAGLLAGAGPAVAHDAGHGVPGLAEAWTLSPLVLVPLLLFAGLYGRGLWRLWAGGHAGRGISRPQALAAAAGVLALLLATVWPFDALGDWSLAAHMAQHMLLLAVAPPLLLAARPRAALAAALPAAGARALHAVARACAVPMLRSLAAATLANVAVMWGWHLPAALALALASEPVHWLMHGSFLGAGLWLWTLLWQRLRDDASGGALAGAVAIVAVMMQMGFLGALLTFSRRPLYPHYAARAPELGLDVLLDQQLAGLVMWVPACLPYLAGAVWLLAREFARPRRAG</sequence>
<feature type="transmembrane region" description="Helical" evidence="6">
    <location>
        <begin position="226"/>
        <end position="248"/>
    </location>
</feature>
<organism evidence="7 8">
    <name type="scientific">Luteimonas wenzhouensis</name>
    <dbReference type="NCBI Taxonomy" id="2599615"/>
    <lineage>
        <taxon>Bacteria</taxon>
        <taxon>Pseudomonadati</taxon>
        <taxon>Pseudomonadota</taxon>
        <taxon>Gammaproteobacteria</taxon>
        <taxon>Lysobacterales</taxon>
        <taxon>Lysobacteraceae</taxon>
        <taxon>Luteimonas</taxon>
    </lineage>
</organism>
<reference evidence="7 8" key="1">
    <citation type="submission" date="2019-07" db="EMBL/GenBank/DDBJ databases">
        <title>Luteimonas sp. YD-1 nov., isolated from acidic soil.</title>
        <authorList>
            <person name="Zhou J."/>
        </authorList>
    </citation>
    <scope>NUCLEOTIDE SEQUENCE [LARGE SCALE GENOMIC DNA]</scope>
    <source>
        <strain evidence="7 8">YD-1</strain>
    </source>
</reference>
<dbReference type="AlphaFoldDB" id="A0A5C5TW73"/>
<dbReference type="Proteomes" id="UP000315949">
    <property type="component" value="Unassembled WGS sequence"/>
</dbReference>
<evidence type="ECO:0000256" key="3">
    <source>
        <dbReference type="ARBA" id="ARBA00022692"/>
    </source>
</evidence>
<feature type="transmembrane region" description="Helical" evidence="6">
    <location>
        <begin position="42"/>
        <end position="64"/>
    </location>
</feature>
<keyword evidence="3 6" id="KW-0812">Transmembrane</keyword>
<dbReference type="Pfam" id="PF09678">
    <property type="entry name" value="Caa3_CtaG"/>
    <property type="match status" value="1"/>
</dbReference>
<comment type="caution">
    <text evidence="7">The sequence shown here is derived from an EMBL/GenBank/DDBJ whole genome shotgun (WGS) entry which is preliminary data.</text>
</comment>
<evidence type="ECO:0000256" key="1">
    <source>
        <dbReference type="ARBA" id="ARBA00004651"/>
    </source>
</evidence>
<comment type="subcellular location">
    <subcellularLocation>
        <location evidence="1">Cell membrane</location>
        <topology evidence="1">Multi-pass membrane protein</topology>
    </subcellularLocation>
</comment>
<evidence type="ECO:0000256" key="5">
    <source>
        <dbReference type="ARBA" id="ARBA00023136"/>
    </source>
</evidence>